<dbReference type="InterPro" id="IPR013083">
    <property type="entry name" value="Znf_RING/FYVE/PHD"/>
</dbReference>
<keyword evidence="1" id="KW-0808">Transferase</keyword>
<feature type="domain" description="RING-type" evidence="8">
    <location>
        <begin position="166"/>
        <end position="209"/>
    </location>
</feature>
<evidence type="ECO:0000256" key="3">
    <source>
        <dbReference type="ARBA" id="ARBA00022771"/>
    </source>
</evidence>
<dbReference type="Gene3D" id="2.60.200.20">
    <property type="match status" value="1"/>
</dbReference>
<evidence type="ECO:0000313" key="10">
    <source>
        <dbReference type="Proteomes" id="UP000077051"/>
    </source>
</evidence>
<dbReference type="PANTHER" id="PTHR15067">
    <property type="entry name" value="E3 UBIQUITIN-PROTEIN LIGASE RNF8"/>
    <property type="match status" value="1"/>
</dbReference>
<dbReference type="GO" id="GO:0061630">
    <property type="term" value="F:ubiquitin protein ligase activity"/>
    <property type="evidence" value="ECO:0007669"/>
    <property type="project" value="TreeGrafter"/>
</dbReference>
<keyword evidence="2" id="KW-0479">Metal-binding</keyword>
<dbReference type="GO" id="GO:0008270">
    <property type="term" value="F:zinc ion binding"/>
    <property type="evidence" value="ECO:0007669"/>
    <property type="project" value="UniProtKB-KW"/>
</dbReference>
<feature type="domain" description="FHA" evidence="7">
    <location>
        <begin position="35"/>
        <end position="89"/>
    </location>
</feature>
<dbReference type="SUPFAM" id="SSF57850">
    <property type="entry name" value="RING/U-box"/>
    <property type="match status" value="1"/>
</dbReference>
<evidence type="ECO:0000313" key="9">
    <source>
        <dbReference type="EMBL" id="OAD00791.1"/>
    </source>
</evidence>
<dbReference type="VEuPathDB" id="FungiDB:MUCCIDRAFT_112203"/>
<keyword evidence="3 6" id="KW-0863">Zinc-finger</keyword>
<name>A0A168J5U5_MUCCL</name>
<evidence type="ECO:0008006" key="11">
    <source>
        <dbReference type="Google" id="ProtNLM"/>
    </source>
</evidence>
<dbReference type="PROSITE" id="PS50006">
    <property type="entry name" value="FHA_DOMAIN"/>
    <property type="match status" value="1"/>
</dbReference>
<keyword evidence="4" id="KW-0833">Ubl conjugation pathway</keyword>
<dbReference type="AlphaFoldDB" id="A0A168J5U5"/>
<dbReference type="InterPro" id="IPR008984">
    <property type="entry name" value="SMAD_FHA_dom_sf"/>
</dbReference>
<dbReference type="Proteomes" id="UP000077051">
    <property type="component" value="Unassembled WGS sequence"/>
</dbReference>
<protein>
    <recommendedName>
        <fullName evidence="11">FHA domain-containing protein</fullName>
    </recommendedName>
</protein>
<accession>A0A168J5U5</accession>
<dbReference type="EMBL" id="AMYB01000006">
    <property type="protein sequence ID" value="OAD00791.1"/>
    <property type="molecule type" value="Genomic_DNA"/>
</dbReference>
<proteinExistence type="predicted"/>
<evidence type="ECO:0000259" key="8">
    <source>
        <dbReference type="PROSITE" id="PS50089"/>
    </source>
</evidence>
<dbReference type="SMART" id="SM00240">
    <property type="entry name" value="FHA"/>
    <property type="match status" value="1"/>
</dbReference>
<dbReference type="SMART" id="SM00184">
    <property type="entry name" value="RING"/>
    <property type="match status" value="1"/>
</dbReference>
<dbReference type="Pfam" id="PF00498">
    <property type="entry name" value="FHA"/>
    <property type="match status" value="1"/>
</dbReference>
<dbReference type="STRING" id="747725.A0A168J5U5"/>
<dbReference type="GO" id="GO:0032153">
    <property type="term" value="C:cell division site"/>
    <property type="evidence" value="ECO:0007669"/>
    <property type="project" value="TreeGrafter"/>
</dbReference>
<dbReference type="OrthoDB" id="687730at2759"/>
<dbReference type="Gene3D" id="3.30.40.10">
    <property type="entry name" value="Zinc/RING finger domain, C3HC4 (zinc finger)"/>
    <property type="match status" value="1"/>
</dbReference>
<sequence>MSFKKNHLRIVPHLDTSHSLVFDIIERDLLSNTVLKIGRFTDRFFNMDRITFKSKVVSRGHAEIWVENDKFYIKDTKSSSGTFVNRARLSPPSHESKPHQLHNGDIVQLGVDYQGGVEEIYRCVKMKIEINQPAFGKSPSAFGLNSFKSLRNISNAANGSDTVDECCICLYAIAPFQALFVAPCSHSFHFKCCYPLLQNYPGFNCPLCRSYADLNANVAIDTDEVVQMLKSQQIENNTTHNIPSSSANFTIDKVDDISHVHLENLALSDNDDIVS</sequence>
<evidence type="ECO:0000256" key="1">
    <source>
        <dbReference type="ARBA" id="ARBA00022679"/>
    </source>
</evidence>
<evidence type="ECO:0000256" key="4">
    <source>
        <dbReference type="ARBA" id="ARBA00022786"/>
    </source>
</evidence>
<evidence type="ECO:0000259" key="7">
    <source>
        <dbReference type="PROSITE" id="PS50006"/>
    </source>
</evidence>
<dbReference type="Pfam" id="PF17123">
    <property type="entry name" value="zf-RING_11"/>
    <property type="match status" value="1"/>
</dbReference>
<dbReference type="GO" id="GO:0006511">
    <property type="term" value="P:ubiquitin-dependent protein catabolic process"/>
    <property type="evidence" value="ECO:0007669"/>
    <property type="project" value="TreeGrafter"/>
</dbReference>
<evidence type="ECO:0000256" key="2">
    <source>
        <dbReference type="ARBA" id="ARBA00022723"/>
    </source>
</evidence>
<dbReference type="GO" id="GO:0005829">
    <property type="term" value="C:cytosol"/>
    <property type="evidence" value="ECO:0007669"/>
    <property type="project" value="TreeGrafter"/>
</dbReference>
<dbReference type="GO" id="GO:0016567">
    <property type="term" value="P:protein ubiquitination"/>
    <property type="evidence" value="ECO:0007669"/>
    <property type="project" value="TreeGrafter"/>
</dbReference>
<evidence type="ECO:0000256" key="6">
    <source>
        <dbReference type="PROSITE-ProRule" id="PRU00175"/>
    </source>
</evidence>
<reference evidence="9 10" key="1">
    <citation type="submission" date="2015-06" db="EMBL/GenBank/DDBJ databases">
        <title>Expansion of signal transduction pathways in fungi by whole-genome duplication.</title>
        <authorList>
            <consortium name="DOE Joint Genome Institute"/>
            <person name="Corrochano L.M."/>
            <person name="Kuo A."/>
            <person name="Marcet-Houben M."/>
            <person name="Polaino S."/>
            <person name="Salamov A."/>
            <person name="Villalobos J.M."/>
            <person name="Alvarez M.I."/>
            <person name="Avalos J."/>
            <person name="Benito E.P."/>
            <person name="Benoit I."/>
            <person name="Burger G."/>
            <person name="Camino L.P."/>
            <person name="Canovas D."/>
            <person name="Cerda-Olmedo E."/>
            <person name="Cheng J.-F."/>
            <person name="Dominguez A."/>
            <person name="Elias M."/>
            <person name="Eslava A.P."/>
            <person name="Glaser F."/>
            <person name="Grimwood J."/>
            <person name="Gutierrez G."/>
            <person name="Heitman J."/>
            <person name="Henrissat B."/>
            <person name="Iturriaga E.A."/>
            <person name="Lang B.F."/>
            <person name="Lavin J.L."/>
            <person name="Lee S."/>
            <person name="Li W."/>
            <person name="Lindquist E."/>
            <person name="Lopez-Garcia S."/>
            <person name="Luque E.M."/>
            <person name="Marcos A.T."/>
            <person name="Martin J."/>
            <person name="Mccluskey K."/>
            <person name="Medina H.R."/>
            <person name="Miralles-Duran A."/>
            <person name="Miyazaki A."/>
            <person name="Munoz-Torres E."/>
            <person name="Oguiza J.A."/>
            <person name="Ohm R."/>
            <person name="Olmedo M."/>
            <person name="Orejas M."/>
            <person name="Ortiz-Castellanos L."/>
            <person name="Pisabarro A.G."/>
            <person name="Rodriguez-Romero J."/>
            <person name="Ruiz-Herrera J."/>
            <person name="Ruiz-Vazquez R."/>
            <person name="Sanz C."/>
            <person name="Schackwitz W."/>
            <person name="Schmutz J."/>
            <person name="Shahriari M."/>
            <person name="Shelest E."/>
            <person name="Silva-Franco F."/>
            <person name="Soanes D."/>
            <person name="Syed K."/>
            <person name="Tagua V.G."/>
            <person name="Talbot N.J."/>
            <person name="Thon M."/>
            <person name="De Vries R.P."/>
            <person name="Wiebenga A."/>
            <person name="Yadav J.S."/>
            <person name="Braun E.L."/>
            <person name="Baker S."/>
            <person name="Garre V."/>
            <person name="Horwitz B."/>
            <person name="Torres-Martinez S."/>
            <person name="Idnurm A."/>
            <person name="Herrera-Estrella A."/>
            <person name="Gabaldon T."/>
            <person name="Grigoriev I.V."/>
        </authorList>
    </citation>
    <scope>NUCLEOTIDE SEQUENCE [LARGE SCALE GENOMIC DNA]</scope>
    <source>
        <strain evidence="9 10">CBS 277.49</strain>
    </source>
</reference>
<organism evidence="9 10">
    <name type="scientific">Mucor lusitanicus CBS 277.49</name>
    <dbReference type="NCBI Taxonomy" id="747725"/>
    <lineage>
        <taxon>Eukaryota</taxon>
        <taxon>Fungi</taxon>
        <taxon>Fungi incertae sedis</taxon>
        <taxon>Mucoromycota</taxon>
        <taxon>Mucoromycotina</taxon>
        <taxon>Mucoromycetes</taxon>
        <taxon>Mucorales</taxon>
        <taxon>Mucorineae</taxon>
        <taxon>Mucoraceae</taxon>
        <taxon>Mucor</taxon>
    </lineage>
</organism>
<comment type="caution">
    <text evidence="9">The sequence shown here is derived from an EMBL/GenBank/DDBJ whole genome shotgun (WGS) entry which is preliminary data.</text>
</comment>
<dbReference type="PROSITE" id="PS50089">
    <property type="entry name" value="ZF_RING_2"/>
    <property type="match status" value="1"/>
</dbReference>
<keyword evidence="10" id="KW-1185">Reference proteome</keyword>
<dbReference type="GO" id="GO:0000151">
    <property type="term" value="C:ubiquitin ligase complex"/>
    <property type="evidence" value="ECO:0007669"/>
    <property type="project" value="TreeGrafter"/>
</dbReference>
<evidence type="ECO:0000256" key="5">
    <source>
        <dbReference type="ARBA" id="ARBA00022833"/>
    </source>
</evidence>
<dbReference type="InterPro" id="IPR001841">
    <property type="entry name" value="Znf_RING"/>
</dbReference>
<dbReference type="PANTHER" id="PTHR15067:SF7">
    <property type="entry name" value="E3 UBIQUITIN-PROTEIN LIGASE DMA1-RELATED"/>
    <property type="match status" value="1"/>
</dbReference>
<dbReference type="InterPro" id="IPR000253">
    <property type="entry name" value="FHA_dom"/>
</dbReference>
<dbReference type="SUPFAM" id="SSF49879">
    <property type="entry name" value="SMAD/FHA domain"/>
    <property type="match status" value="1"/>
</dbReference>
<keyword evidence="5" id="KW-0862">Zinc</keyword>
<gene>
    <name evidence="9" type="ORF">MUCCIDRAFT_112203</name>
</gene>